<evidence type="ECO:0000259" key="2">
    <source>
        <dbReference type="Pfam" id="PF14129"/>
    </source>
</evidence>
<proteinExistence type="predicted"/>
<evidence type="ECO:0000256" key="1">
    <source>
        <dbReference type="SAM" id="MobiDB-lite"/>
    </source>
</evidence>
<protein>
    <recommendedName>
        <fullName evidence="2">DUF4296 domain-containing protein</fullName>
    </recommendedName>
</protein>
<organism evidence="3 4">
    <name type="scientific">Xylanibacter ruminicola</name>
    <name type="common">Prevotella ruminicola</name>
    <dbReference type="NCBI Taxonomy" id="839"/>
    <lineage>
        <taxon>Bacteria</taxon>
        <taxon>Pseudomonadati</taxon>
        <taxon>Bacteroidota</taxon>
        <taxon>Bacteroidia</taxon>
        <taxon>Bacteroidales</taxon>
        <taxon>Prevotellaceae</taxon>
        <taxon>Xylanibacter</taxon>
    </lineage>
</organism>
<dbReference type="InterPro" id="IPR025381">
    <property type="entry name" value="DUF4296"/>
</dbReference>
<evidence type="ECO:0000313" key="4">
    <source>
        <dbReference type="Proteomes" id="UP000236735"/>
    </source>
</evidence>
<feature type="domain" description="DUF4296" evidence="2">
    <location>
        <begin position="26"/>
        <end position="106"/>
    </location>
</feature>
<dbReference type="Proteomes" id="UP000236735">
    <property type="component" value="Unassembled WGS sequence"/>
</dbReference>
<evidence type="ECO:0000313" key="3">
    <source>
        <dbReference type="EMBL" id="SEF68956.1"/>
    </source>
</evidence>
<name>A0A1H5U1N9_XYLRU</name>
<accession>A0A1H5U1N9</accession>
<gene>
    <name evidence="3" type="ORF">SAMN05216354_1189</name>
</gene>
<dbReference type="AlphaFoldDB" id="A0A1H5U1N9"/>
<dbReference type="PROSITE" id="PS51257">
    <property type="entry name" value="PROKAR_LIPOPROTEIN"/>
    <property type="match status" value="1"/>
</dbReference>
<feature type="region of interest" description="Disordered" evidence="1">
    <location>
        <begin position="267"/>
        <end position="317"/>
    </location>
</feature>
<dbReference type="Pfam" id="PF14129">
    <property type="entry name" value="DUF4296"/>
    <property type="match status" value="1"/>
</dbReference>
<reference evidence="3 4" key="1">
    <citation type="submission" date="2016-10" db="EMBL/GenBank/DDBJ databases">
        <authorList>
            <person name="de Groot N.N."/>
        </authorList>
    </citation>
    <scope>NUCLEOTIDE SEQUENCE [LARGE SCALE GENOMIC DNA]</scope>
    <source>
        <strain evidence="3 4">AR32</strain>
    </source>
</reference>
<dbReference type="RefSeq" id="WP_103915417.1">
    <property type="nucleotide sequence ID" value="NZ_FNUV01000003.1"/>
</dbReference>
<sequence>MKRGGRHLMLLVLGMILFSACKPSVPKDVIQPDDMEDMLYDYHLSQSMAQRENGNSDYTRRLYFEAVLKKYGVTQAEFDSSLVYYYTRADRLSEIYQRVQKRLSDDAVVLGASVSEVNRYNTQSLSGDTTDVWEGARFAMLMPHRPYNVMQFSQKADTSYHAGDSFLMTFGSSYLTQSGNKTATLYLAVTYDNDSTVALNTVVSSYGSTTLRVSPCKERVKNIKGFILVGQRKEGQTTDNMYLLFLDRIQLIRFHNKMVDEPVAVSTTDSVNTAKPESVKADSAKLPVRRRLGDRPQPTMKAEPNRPKLQLNKPITR</sequence>
<dbReference type="EMBL" id="FNUV01000003">
    <property type="protein sequence ID" value="SEF68956.1"/>
    <property type="molecule type" value="Genomic_DNA"/>
</dbReference>